<keyword evidence="5" id="KW-0378">Hydrolase</keyword>
<dbReference type="Pfam" id="PF04480">
    <property type="entry name" value="DUF559"/>
    <property type="match status" value="1"/>
</dbReference>
<sequence>MNLDELRSKKSVKLLELQRLNADNDRRTVKRRRELASEVASLEGLIVTLLKQEGRHEDATTNQVSQASCLEMAQCHEEARRIYIQVRDTTSKNRLRAWINDRLNYLESTPTFGEWSVMHAFDLRDRLIEDYSRFVRSFINIRDEKIANNVNRELQNGALWPEPLVQLNPAFEPGETVDELVNLGVIHPECSRIFRIKDTPSGQARPLRLHRHQADAVKIAILGRDYVLTTGTGSGKSLAYLIPAVNHVLQNGPRRGIQVIIVYPMNALANSQVGELEKFINFGYPDQRGPITFRRYTGQESEDEKNEIIANPPDILLTNYVMLELLLTRPQEANLVRAARGLRFLVLDELHTYRGRQGADVAMLVRRTREALGAYNLQCVGTSATLASTGSWEDQRVEVSKAASLLFGSTVPPENIIGESLRRITADENVETPEFIDRLRTRLGNNPPNNFNDFKYDPLAIWIETTLGVKREQSSGRLVRQIPSSIRGAKGVAARLAEKTGIDHDCCVGSIQDTLIAGFKLPHPDTGLPAFAFRIHQFISRGDTVYASPESETSRYITLQGQQFVPDDRNKVLLPLVFCRECGQEYYSVWKKDVSERGTVQFIPRDFSDRANEGDVKAGYIYISEGSSWPEEGSEEFLRRLPDDWVDETGRVVQRRREYLPQTIRVQPNGELGGTGINAWFVPAPFRFCLHCGVSYGFRQRSDFQKLSALGSEGRSTATTILSLSAIRNLKEFPVHETAKKLLSFTDNRQDASLQAGHFNDFVEVGLLRSALYRAAQASGDSGLSHDQLAQRVFDALALPFDQYAQDATLRGLAREETHRVLRDVLGYRIYRDLKRGWRIMAPNLEQVGLLKIEYPYLFGACHDTEIWSNCHPALADASPESRYDIASVLLDFMRRELAVKVDYLTQSYQEGLLQRSRQRLQPPWGLDENEQVRDMVHSSVLFPRARRQNDYGGDIFLSPQSGYGQYLRRSPIAHEHGYRLTLVDTGRILRELLDRLRLHGLVEVIREAALDSDDPPGYQINAAAMVWKAGDGMQGYHDPIRRPTQSDQGTQANEFFVDYYRSLAQETLGIEAREHTAQVPYAQREEREAKFREGSLPILFCSPTMELGIDIAQLNTVNMRNVPPTPANYAQRSGRAGRSGQPALVFTYCSAGSPHDQYFFKRPERMVAGAVSPPQVDLTNEDLIRAHVHAVWLAQAGLSLRTSLKDLLDVRGDDPPMTLLDQVRDAVNTDAPKRRTEERALTILESIQDQLAQSDWYTPDWLHEVVSHIPIRFEQACDRWRNLYLSALRQAQKQDRVIRDASRPAADRAQAEQLRRNAEAQLRLLTESQNLIQSDFYSYRYFASEGFLPGYNFPRLPLSAYVPGRRFRRGKDEFLSRPRFLAISEFGPRSIIYHEGSRYIINQVILPARDTEELQTSAAKVCPTCGYLHPYVDSQPRDLCERCGTQLPAPIRQLFRLENVVTKRRDQINCDEEERLRLGYEIKTVVRFAERGGQPSYRIAKVKCGDQDVASLYFGNAATLWRINLGWARRLRDHGQDGFVLDIERGYWQRHQADLDDDGDPMTPKTARVIPYVEDRKNCLIIEFSRRLDESVMATLQAAIKNAIQTCYELENSELAAEPLPDRDNRRAILLYEAAEGGAGVLRRVVDDHSAVPRIARTALDLCHFNPDTGEDLRRAPNAKENCEAACYDCLMSYTNQLDHQLLDRHLIRDLLMDLSACSVETSPAPRPRTAHLQGLFNLTNSQMECDWLQFLEDRNLRLPSHSQTLVAECRTRPDFLYKDQQVAVYVDGPPHDYPDRQERDREQTNCMEDAGWTVIRFRYYDDWESIVESFPNIFGDGS</sequence>
<dbReference type="GO" id="GO:0016887">
    <property type="term" value="F:ATP hydrolysis activity"/>
    <property type="evidence" value="ECO:0007669"/>
    <property type="project" value="TreeGrafter"/>
</dbReference>
<keyword evidence="5" id="KW-0347">Helicase</keyword>
<dbReference type="EC" id="3.6.4.13" evidence="5"/>
<evidence type="ECO:0000313" key="6">
    <source>
        <dbReference type="Proteomes" id="UP000297597"/>
    </source>
</evidence>
<dbReference type="PROSITE" id="PS51194">
    <property type="entry name" value="HELICASE_CTER"/>
    <property type="match status" value="1"/>
</dbReference>
<evidence type="ECO:0000259" key="4">
    <source>
        <dbReference type="PROSITE" id="PS51194"/>
    </source>
</evidence>
<dbReference type="GO" id="GO:0005524">
    <property type="term" value="F:ATP binding"/>
    <property type="evidence" value="ECO:0007669"/>
    <property type="project" value="UniProtKB-KW"/>
</dbReference>
<dbReference type="EMBL" id="QFFZ01000023">
    <property type="protein sequence ID" value="TEB10641.1"/>
    <property type="molecule type" value="Genomic_DNA"/>
</dbReference>
<evidence type="ECO:0000313" key="5">
    <source>
        <dbReference type="EMBL" id="TEB10641.1"/>
    </source>
</evidence>
<evidence type="ECO:0000259" key="3">
    <source>
        <dbReference type="PROSITE" id="PS51192"/>
    </source>
</evidence>
<dbReference type="InterPro" id="IPR052511">
    <property type="entry name" value="ATP-dep_Helicase"/>
</dbReference>
<feature type="domain" description="Helicase ATP-binding" evidence="3">
    <location>
        <begin position="217"/>
        <end position="386"/>
    </location>
</feature>
<comment type="caution">
    <text evidence="5">The sequence shown here is derived from an EMBL/GenBank/DDBJ whole genome shotgun (WGS) entry which is preliminary data.</text>
</comment>
<dbReference type="Proteomes" id="UP000297597">
    <property type="component" value="Unassembled WGS sequence"/>
</dbReference>
<dbReference type="PANTHER" id="PTHR47962:SF5">
    <property type="entry name" value="ATP-DEPENDENT HELICASE LHR-RELATED"/>
    <property type="match status" value="1"/>
</dbReference>
<dbReference type="PROSITE" id="PS51192">
    <property type="entry name" value="HELICASE_ATP_BIND_1"/>
    <property type="match status" value="1"/>
</dbReference>
<dbReference type="PANTHER" id="PTHR47962">
    <property type="entry name" value="ATP-DEPENDENT HELICASE LHR-RELATED-RELATED"/>
    <property type="match status" value="1"/>
</dbReference>
<dbReference type="GO" id="GO:0003724">
    <property type="term" value="F:RNA helicase activity"/>
    <property type="evidence" value="ECO:0007669"/>
    <property type="project" value="UniProtKB-EC"/>
</dbReference>
<dbReference type="InterPro" id="IPR007569">
    <property type="entry name" value="DUF559"/>
</dbReference>
<dbReference type="CDD" id="cd17923">
    <property type="entry name" value="DEXHc_Hrq1-like"/>
    <property type="match status" value="1"/>
</dbReference>
<organism evidence="5 6">
    <name type="scientific">Pelotomaculum propionicicum</name>
    <dbReference type="NCBI Taxonomy" id="258475"/>
    <lineage>
        <taxon>Bacteria</taxon>
        <taxon>Bacillati</taxon>
        <taxon>Bacillota</taxon>
        <taxon>Clostridia</taxon>
        <taxon>Eubacteriales</taxon>
        <taxon>Desulfotomaculaceae</taxon>
        <taxon>Pelotomaculum</taxon>
    </lineage>
</organism>
<dbReference type="Pfam" id="PF00271">
    <property type="entry name" value="Helicase_C"/>
    <property type="match status" value="1"/>
</dbReference>
<dbReference type="SUPFAM" id="SSF52980">
    <property type="entry name" value="Restriction endonuclease-like"/>
    <property type="match status" value="1"/>
</dbReference>
<name>A0A4Y7RP78_9FIRM</name>
<gene>
    <name evidence="5" type="primary">srmB</name>
    <name evidence="5" type="ORF">Pmgp_02221</name>
</gene>
<accession>A0A4Y7RP78</accession>
<keyword evidence="2" id="KW-0067">ATP-binding</keyword>
<dbReference type="InterPro" id="IPR027417">
    <property type="entry name" value="P-loop_NTPase"/>
</dbReference>
<dbReference type="RefSeq" id="WP_192902901.1">
    <property type="nucleotide sequence ID" value="NZ_QFFZ01000023.1"/>
</dbReference>
<dbReference type="Pfam" id="PF09369">
    <property type="entry name" value="MZB"/>
    <property type="match status" value="1"/>
</dbReference>
<dbReference type="GO" id="GO:0003677">
    <property type="term" value="F:DNA binding"/>
    <property type="evidence" value="ECO:0007669"/>
    <property type="project" value="TreeGrafter"/>
</dbReference>
<dbReference type="SMART" id="SM00490">
    <property type="entry name" value="HELICc"/>
    <property type="match status" value="1"/>
</dbReference>
<protein>
    <submittedName>
        <fullName evidence="5">ATP-dependent RNA helicase SrmB</fullName>
        <ecNumber evidence="5">3.6.4.13</ecNumber>
    </submittedName>
</protein>
<evidence type="ECO:0000256" key="2">
    <source>
        <dbReference type="ARBA" id="ARBA00022840"/>
    </source>
</evidence>
<dbReference type="InterPro" id="IPR011545">
    <property type="entry name" value="DEAD/DEAH_box_helicase_dom"/>
</dbReference>
<dbReference type="Gene3D" id="3.40.50.300">
    <property type="entry name" value="P-loop containing nucleotide triphosphate hydrolases"/>
    <property type="match status" value="2"/>
</dbReference>
<evidence type="ECO:0000256" key="1">
    <source>
        <dbReference type="ARBA" id="ARBA00022741"/>
    </source>
</evidence>
<keyword evidence="1" id="KW-0547">Nucleotide-binding</keyword>
<dbReference type="InterPro" id="IPR014001">
    <property type="entry name" value="Helicase_ATP-bd"/>
</dbReference>
<dbReference type="InterPro" id="IPR011335">
    <property type="entry name" value="Restrct_endonuc-II-like"/>
</dbReference>
<proteinExistence type="predicted"/>
<dbReference type="Pfam" id="PF00270">
    <property type="entry name" value="DEAD"/>
    <property type="match status" value="1"/>
</dbReference>
<dbReference type="InterPro" id="IPR001650">
    <property type="entry name" value="Helicase_C-like"/>
</dbReference>
<dbReference type="SMART" id="SM00487">
    <property type="entry name" value="DEXDc"/>
    <property type="match status" value="1"/>
</dbReference>
<keyword evidence="6" id="KW-1185">Reference proteome</keyword>
<reference evidence="5 6" key="1">
    <citation type="journal article" date="2018" name="Environ. Microbiol.">
        <title>Novel energy conservation strategies and behaviour of Pelotomaculum schinkii driving syntrophic propionate catabolism.</title>
        <authorList>
            <person name="Hidalgo-Ahumada C.A.P."/>
            <person name="Nobu M.K."/>
            <person name="Narihiro T."/>
            <person name="Tamaki H."/>
            <person name="Liu W.T."/>
            <person name="Kamagata Y."/>
            <person name="Stams A.J.M."/>
            <person name="Imachi H."/>
            <person name="Sousa D.Z."/>
        </authorList>
    </citation>
    <scope>NUCLEOTIDE SEQUENCE [LARGE SCALE GENOMIC DNA]</scope>
    <source>
        <strain evidence="5 6">MGP</strain>
    </source>
</reference>
<dbReference type="InterPro" id="IPR018973">
    <property type="entry name" value="MZB"/>
</dbReference>
<feature type="domain" description="Helicase C-terminal" evidence="4">
    <location>
        <begin position="1020"/>
        <end position="1185"/>
    </location>
</feature>
<dbReference type="Gene3D" id="3.40.960.10">
    <property type="entry name" value="VSR Endonuclease"/>
    <property type="match status" value="1"/>
</dbReference>
<dbReference type="SUPFAM" id="SSF52540">
    <property type="entry name" value="P-loop containing nucleoside triphosphate hydrolases"/>
    <property type="match status" value="2"/>
</dbReference>